<reference evidence="1 2" key="1">
    <citation type="submission" date="2011-04" db="EMBL/GenBank/DDBJ databases">
        <authorList>
            <person name="Muzny D."/>
            <person name="Qin X."/>
            <person name="Deng J."/>
            <person name="Jiang H."/>
            <person name="Liu Y."/>
            <person name="Qu J."/>
            <person name="Song X.-Z."/>
            <person name="Zhang L."/>
            <person name="Thornton R."/>
            <person name="Coyle M."/>
            <person name="Francisco L."/>
            <person name="Jackson L."/>
            <person name="Javaid M."/>
            <person name="Korchina V."/>
            <person name="Kovar C."/>
            <person name="Mata R."/>
            <person name="Mathew T."/>
            <person name="Ngo R."/>
            <person name="Nguyen L."/>
            <person name="Nguyen N."/>
            <person name="Okwuonu G."/>
            <person name="Ongeri F."/>
            <person name="Pham C."/>
            <person name="Simmons D."/>
            <person name="Wilczek-Boney K."/>
            <person name="Hale W."/>
            <person name="Jakkamsetti A."/>
            <person name="Pham P."/>
            <person name="Ruth R."/>
            <person name="San Lucas F."/>
            <person name="Warren J."/>
            <person name="Zhang J."/>
            <person name="Zhao Z."/>
            <person name="Zhou C."/>
            <person name="Zhu D."/>
            <person name="Lee S."/>
            <person name="Bess C."/>
            <person name="Blankenburg K."/>
            <person name="Forbes L."/>
            <person name="Fu Q."/>
            <person name="Gubbala S."/>
            <person name="Hirani K."/>
            <person name="Jayaseelan J.C."/>
            <person name="Lara F."/>
            <person name="Munidasa M."/>
            <person name="Palculict T."/>
            <person name="Patil S."/>
            <person name="Pu L.-L."/>
            <person name="Saada N."/>
            <person name="Tang L."/>
            <person name="Weissenberger G."/>
            <person name="Zhu Y."/>
            <person name="Hemphill L."/>
            <person name="Shang Y."/>
            <person name="Youmans B."/>
            <person name="Ayvaz T."/>
            <person name="Ross M."/>
            <person name="Santibanez J."/>
            <person name="Aqrawi P."/>
            <person name="Gross S."/>
            <person name="Joshi V."/>
            <person name="Fowler G."/>
            <person name="Nazareth L."/>
            <person name="Reid J."/>
            <person name="Worley K."/>
            <person name="Petrosino J."/>
            <person name="Highlander S."/>
            <person name="Gibbs R."/>
        </authorList>
    </citation>
    <scope>NUCLEOTIDE SEQUENCE [LARGE SCALE GENOMIC DNA]</scope>
    <source>
        <strain evidence="1 2">DSM 2778</strain>
    </source>
</reference>
<protein>
    <submittedName>
        <fullName evidence="1">Uncharacterized protein</fullName>
    </submittedName>
</protein>
<sequence length="124" mass="13351">MLFQSTRPVRGATITPEQFAALLKVSIHAPRAGRDDSISYQARRGACFNPRAPCGARPPAALVWAYVGCFNPRAPCGARPIEAMSGISFGSFNPRAPCGARPRYRDGSAQIRVSIHAPRAGRDE</sequence>
<organism evidence="1 2">
    <name type="scientific">Centipeda periodontii DSM 2778</name>
    <dbReference type="NCBI Taxonomy" id="888060"/>
    <lineage>
        <taxon>Bacteria</taxon>
        <taxon>Bacillati</taxon>
        <taxon>Bacillota</taxon>
        <taxon>Negativicutes</taxon>
        <taxon>Selenomonadales</taxon>
        <taxon>Selenomonadaceae</taxon>
        <taxon>Centipeda</taxon>
    </lineage>
</organism>
<comment type="caution">
    <text evidence="1">The sequence shown here is derived from an EMBL/GenBank/DDBJ whole genome shotgun (WGS) entry which is preliminary data.</text>
</comment>
<keyword evidence="2" id="KW-1185">Reference proteome</keyword>
<dbReference type="EMBL" id="AFHQ01000044">
    <property type="protein sequence ID" value="EGK58596.1"/>
    <property type="molecule type" value="Genomic_DNA"/>
</dbReference>
<evidence type="ECO:0000313" key="2">
    <source>
        <dbReference type="Proteomes" id="UP000004067"/>
    </source>
</evidence>
<accession>F5RNT1</accession>
<dbReference type="Proteomes" id="UP000004067">
    <property type="component" value="Unassembled WGS sequence"/>
</dbReference>
<dbReference type="HOGENOM" id="CLU_2218354_0_0_9"/>
<proteinExistence type="predicted"/>
<dbReference type="AntiFam" id="ANF00272">
    <property type="entry name" value="Translation of CRISPR region"/>
</dbReference>
<gene>
    <name evidence="1" type="ORF">HMPREF9081_1902</name>
</gene>
<evidence type="ECO:0000313" key="1">
    <source>
        <dbReference type="EMBL" id="EGK58596.1"/>
    </source>
</evidence>
<name>F5RNT1_9FIRM</name>
<dbReference type="STRING" id="888060.HMPREF9081_1902"/>
<dbReference type="AlphaFoldDB" id="F5RNT1"/>